<reference evidence="2 3" key="1">
    <citation type="submission" date="2020-08" db="EMBL/GenBank/DDBJ databases">
        <title>Genomic Encyclopedia of Type Strains, Phase IV (KMG-IV): sequencing the most valuable type-strain genomes for metagenomic binning, comparative biology and taxonomic classification.</title>
        <authorList>
            <person name="Goeker M."/>
        </authorList>
    </citation>
    <scope>NUCLEOTIDE SEQUENCE [LARGE SCALE GENOMIC DNA]</scope>
    <source>
        <strain evidence="2 3">DSM 17507</strain>
    </source>
</reference>
<protein>
    <submittedName>
        <fullName evidence="2">Uncharacterized protein</fullName>
    </submittedName>
</protein>
<gene>
    <name evidence="2" type="ORF">GGR37_004000</name>
</gene>
<feature type="region of interest" description="Disordered" evidence="1">
    <location>
        <begin position="30"/>
        <end position="62"/>
    </location>
</feature>
<dbReference type="AlphaFoldDB" id="A0A7W7AEZ6"/>
<feature type="compositionally biased region" description="Basic residues" evidence="1">
    <location>
        <begin position="53"/>
        <end position="62"/>
    </location>
</feature>
<dbReference type="Proteomes" id="UP000538566">
    <property type="component" value="Unassembled WGS sequence"/>
</dbReference>
<accession>A0A7W7AEZ6</accession>
<proteinExistence type="predicted"/>
<evidence type="ECO:0000313" key="3">
    <source>
        <dbReference type="Proteomes" id="UP000538566"/>
    </source>
</evidence>
<comment type="caution">
    <text evidence="2">The sequence shown here is derived from an EMBL/GenBank/DDBJ whole genome shotgun (WGS) entry which is preliminary data.</text>
</comment>
<sequence>MAFLAFDVGNKAHATGIMLITRIVQALKRRKSHLDDRPTSKKGNGARITLAEKRRKLREVPP</sequence>
<evidence type="ECO:0000256" key="1">
    <source>
        <dbReference type="SAM" id="MobiDB-lite"/>
    </source>
</evidence>
<dbReference type="EMBL" id="JACHOA010000011">
    <property type="protein sequence ID" value="MBB4615696.1"/>
    <property type="molecule type" value="Genomic_DNA"/>
</dbReference>
<evidence type="ECO:0000313" key="2">
    <source>
        <dbReference type="EMBL" id="MBB4615696.1"/>
    </source>
</evidence>
<dbReference type="RefSeq" id="WP_246415847.1">
    <property type="nucleotide sequence ID" value="NZ_JACHOA010000011.1"/>
</dbReference>
<name>A0A7W7AEZ6_9SPHN</name>
<organism evidence="2 3">
    <name type="scientific">Novosphingobium taihuense</name>
    <dbReference type="NCBI Taxonomy" id="260085"/>
    <lineage>
        <taxon>Bacteria</taxon>
        <taxon>Pseudomonadati</taxon>
        <taxon>Pseudomonadota</taxon>
        <taxon>Alphaproteobacteria</taxon>
        <taxon>Sphingomonadales</taxon>
        <taxon>Sphingomonadaceae</taxon>
        <taxon>Novosphingobium</taxon>
    </lineage>
</organism>
<keyword evidence="3" id="KW-1185">Reference proteome</keyword>